<feature type="domain" description="HTH lysR-type" evidence="5">
    <location>
        <begin position="1"/>
        <end position="58"/>
    </location>
</feature>
<dbReference type="RefSeq" id="WP_011698762.1">
    <property type="nucleotide sequence ID" value="NC_008554.1"/>
</dbReference>
<dbReference type="STRING" id="335543.Sfum_1907"/>
<dbReference type="InterPro" id="IPR000847">
    <property type="entry name" value="LysR_HTH_N"/>
</dbReference>
<dbReference type="HOGENOM" id="CLU_039613_6_1_7"/>
<protein>
    <submittedName>
        <fullName evidence="6">Transcriptional regulator, LysR family</fullName>
    </submittedName>
</protein>
<evidence type="ECO:0000259" key="5">
    <source>
        <dbReference type="PROSITE" id="PS50931"/>
    </source>
</evidence>
<dbReference type="InterPro" id="IPR005119">
    <property type="entry name" value="LysR_subst-bd"/>
</dbReference>
<dbReference type="Proteomes" id="UP000001784">
    <property type="component" value="Chromosome"/>
</dbReference>
<dbReference type="eggNOG" id="COG0583">
    <property type="taxonomic scope" value="Bacteria"/>
</dbReference>
<dbReference type="AlphaFoldDB" id="A0LJJ0"/>
<accession>A0LJJ0</accession>
<dbReference type="Pfam" id="PF00126">
    <property type="entry name" value="HTH_1"/>
    <property type="match status" value="1"/>
</dbReference>
<dbReference type="CDD" id="cd05466">
    <property type="entry name" value="PBP2_LTTR_substrate"/>
    <property type="match status" value="1"/>
</dbReference>
<dbReference type="EMBL" id="CP000478">
    <property type="protein sequence ID" value="ABK17592.1"/>
    <property type="molecule type" value="Genomic_DNA"/>
</dbReference>
<dbReference type="InParanoid" id="A0LJJ0"/>
<keyword evidence="2" id="KW-0805">Transcription regulation</keyword>
<comment type="similarity">
    <text evidence="1">Belongs to the LysR transcriptional regulatory family.</text>
</comment>
<evidence type="ECO:0000256" key="2">
    <source>
        <dbReference type="ARBA" id="ARBA00023015"/>
    </source>
</evidence>
<dbReference type="PRINTS" id="PR00039">
    <property type="entry name" value="HTHLYSR"/>
</dbReference>
<dbReference type="Pfam" id="PF03466">
    <property type="entry name" value="LysR_substrate"/>
    <property type="match status" value="1"/>
</dbReference>
<dbReference type="InterPro" id="IPR036388">
    <property type="entry name" value="WH-like_DNA-bd_sf"/>
</dbReference>
<sequence length="308" mass="34553">MELRQLKTFRVVANLLSFNKAAGQLHYAQSSISAQIQILEEELGVQLFDRLGKRVQLTEAGVRLLQYANKILDLVDETNSMVNRVNEPTGSLTIRIPETLGVRRLPAVLREFHSRFPRVRLNFITCALEGLDKDLRKGITDLAFLLAESINAADLDMATLGFEPVVLVAAPDHPLAAKRKVHTRDLTGSTILLSRVDCSYRKVLEQILEQEEVTRFNRFEFSSVEVIKHCVMAGVGISVLPSIAVAEDVARKRMVVLPWSEGGIQVAVLMVWYRERWISPTLQAFMDVTKKVFAQAAEKPSRAVSTRT</sequence>
<dbReference type="FunFam" id="1.10.10.10:FF:000001">
    <property type="entry name" value="LysR family transcriptional regulator"/>
    <property type="match status" value="1"/>
</dbReference>
<dbReference type="GO" id="GO:0003700">
    <property type="term" value="F:DNA-binding transcription factor activity"/>
    <property type="evidence" value="ECO:0007669"/>
    <property type="project" value="InterPro"/>
</dbReference>
<dbReference type="SUPFAM" id="SSF53850">
    <property type="entry name" value="Periplasmic binding protein-like II"/>
    <property type="match status" value="1"/>
</dbReference>
<evidence type="ECO:0000256" key="3">
    <source>
        <dbReference type="ARBA" id="ARBA00023125"/>
    </source>
</evidence>
<dbReference type="PROSITE" id="PS50931">
    <property type="entry name" value="HTH_LYSR"/>
    <property type="match status" value="1"/>
</dbReference>
<evidence type="ECO:0000313" key="6">
    <source>
        <dbReference type="EMBL" id="ABK17592.1"/>
    </source>
</evidence>
<dbReference type="Gene3D" id="3.40.190.290">
    <property type="match status" value="1"/>
</dbReference>
<name>A0LJJ0_SYNFM</name>
<dbReference type="PANTHER" id="PTHR30126">
    <property type="entry name" value="HTH-TYPE TRANSCRIPTIONAL REGULATOR"/>
    <property type="match status" value="1"/>
</dbReference>
<dbReference type="FunCoup" id="A0LJJ0">
    <property type="interactions" value="35"/>
</dbReference>
<keyword evidence="7" id="KW-1185">Reference proteome</keyword>
<dbReference type="GO" id="GO:0000976">
    <property type="term" value="F:transcription cis-regulatory region binding"/>
    <property type="evidence" value="ECO:0007669"/>
    <property type="project" value="TreeGrafter"/>
</dbReference>
<dbReference type="KEGG" id="sfu:Sfum_1907"/>
<organism evidence="6 7">
    <name type="scientific">Syntrophobacter fumaroxidans (strain DSM 10017 / MPOB)</name>
    <dbReference type="NCBI Taxonomy" id="335543"/>
    <lineage>
        <taxon>Bacteria</taxon>
        <taxon>Pseudomonadati</taxon>
        <taxon>Thermodesulfobacteriota</taxon>
        <taxon>Syntrophobacteria</taxon>
        <taxon>Syntrophobacterales</taxon>
        <taxon>Syntrophobacteraceae</taxon>
        <taxon>Syntrophobacter</taxon>
    </lineage>
</organism>
<proteinExistence type="inferred from homology"/>
<gene>
    <name evidence="6" type="ordered locus">Sfum_1907</name>
</gene>
<dbReference type="Gene3D" id="1.10.10.10">
    <property type="entry name" value="Winged helix-like DNA-binding domain superfamily/Winged helix DNA-binding domain"/>
    <property type="match status" value="1"/>
</dbReference>
<dbReference type="PANTHER" id="PTHR30126:SF100">
    <property type="entry name" value="LYSR-FAMILY TRANSCRIPTIONAL REGULATOR"/>
    <property type="match status" value="1"/>
</dbReference>
<evidence type="ECO:0000256" key="4">
    <source>
        <dbReference type="ARBA" id="ARBA00023163"/>
    </source>
</evidence>
<evidence type="ECO:0000256" key="1">
    <source>
        <dbReference type="ARBA" id="ARBA00009437"/>
    </source>
</evidence>
<keyword evidence="3" id="KW-0238">DNA-binding</keyword>
<keyword evidence="4" id="KW-0804">Transcription</keyword>
<dbReference type="SUPFAM" id="SSF46785">
    <property type="entry name" value="Winged helix' DNA-binding domain"/>
    <property type="match status" value="1"/>
</dbReference>
<reference evidence="6 7" key="1">
    <citation type="submission" date="2006-10" db="EMBL/GenBank/DDBJ databases">
        <title>Complete sequence of Syntrophobacter fumaroxidans MPOB.</title>
        <authorList>
            <consortium name="US DOE Joint Genome Institute"/>
            <person name="Copeland A."/>
            <person name="Lucas S."/>
            <person name="Lapidus A."/>
            <person name="Barry K."/>
            <person name="Detter J.C."/>
            <person name="Glavina del Rio T."/>
            <person name="Hammon N."/>
            <person name="Israni S."/>
            <person name="Pitluck S."/>
            <person name="Goltsman E.G."/>
            <person name="Martinez M."/>
            <person name="Schmutz J."/>
            <person name="Larimer F."/>
            <person name="Land M."/>
            <person name="Hauser L."/>
            <person name="Kyrpides N."/>
            <person name="Kim E."/>
            <person name="Boone D.R."/>
            <person name="Brockman F."/>
            <person name="Culley D."/>
            <person name="Ferry J."/>
            <person name="Gunsalus R."/>
            <person name="McInerney M.J."/>
            <person name="Morrison M."/>
            <person name="Plugge C."/>
            <person name="Rohlin L."/>
            <person name="Scholten J."/>
            <person name="Sieber J."/>
            <person name="Stams A.J.M."/>
            <person name="Worm P."/>
            <person name="Henstra A.M."/>
            <person name="Richardson P."/>
        </authorList>
    </citation>
    <scope>NUCLEOTIDE SEQUENCE [LARGE SCALE GENOMIC DNA]</scope>
    <source>
        <strain evidence="7">DSM 10017 / MPOB</strain>
    </source>
</reference>
<evidence type="ECO:0000313" key="7">
    <source>
        <dbReference type="Proteomes" id="UP000001784"/>
    </source>
</evidence>
<dbReference type="OrthoDB" id="5317428at2"/>
<dbReference type="InterPro" id="IPR036390">
    <property type="entry name" value="WH_DNA-bd_sf"/>
</dbReference>